<dbReference type="InterPro" id="IPR008920">
    <property type="entry name" value="TF_FadR/GntR_C"/>
</dbReference>
<evidence type="ECO:0000313" key="5">
    <source>
        <dbReference type="EMBL" id="GHC40313.1"/>
    </source>
</evidence>
<dbReference type="InterPro" id="IPR000524">
    <property type="entry name" value="Tscrpt_reg_HTH_GntR"/>
</dbReference>
<dbReference type="PROSITE" id="PS50949">
    <property type="entry name" value="HTH_GNTR"/>
    <property type="match status" value="1"/>
</dbReference>
<keyword evidence="3" id="KW-0804">Transcription</keyword>
<dbReference type="SMART" id="SM00345">
    <property type="entry name" value="HTH_GNTR"/>
    <property type="match status" value="1"/>
</dbReference>
<gene>
    <name evidence="5" type="ORF">GCM10010096_08480</name>
</gene>
<accession>A0A8H9IFS8</accession>
<evidence type="ECO:0000256" key="1">
    <source>
        <dbReference type="ARBA" id="ARBA00023015"/>
    </source>
</evidence>
<dbReference type="EMBL" id="BMZN01000001">
    <property type="protein sequence ID" value="GHC40313.1"/>
    <property type="molecule type" value="Genomic_DNA"/>
</dbReference>
<reference evidence="6" key="1">
    <citation type="journal article" date="2019" name="Int. J. Syst. Evol. Microbiol.">
        <title>The Global Catalogue of Microorganisms (GCM) 10K type strain sequencing project: providing services to taxonomists for standard genome sequencing and annotation.</title>
        <authorList>
            <consortium name="The Broad Institute Genomics Platform"/>
            <consortium name="The Broad Institute Genome Sequencing Center for Infectious Disease"/>
            <person name="Wu L."/>
            <person name="Ma J."/>
        </authorList>
    </citation>
    <scope>NUCLEOTIDE SEQUENCE [LARGE SCALE GENOMIC DNA]</scope>
    <source>
        <strain evidence="6">KCTC 42083</strain>
    </source>
</reference>
<dbReference type="GO" id="GO:0003700">
    <property type="term" value="F:DNA-binding transcription factor activity"/>
    <property type="evidence" value="ECO:0007669"/>
    <property type="project" value="InterPro"/>
</dbReference>
<keyword evidence="2" id="KW-0238">DNA-binding</keyword>
<protein>
    <submittedName>
        <fullName evidence="5">GntR family transcriptional regulator</fullName>
    </submittedName>
</protein>
<dbReference type="Pfam" id="PF07729">
    <property type="entry name" value="FCD"/>
    <property type="match status" value="1"/>
</dbReference>
<evidence type="ECO:0000256" key="3">
    <source>
        <dbReference type="ARBA" id="ARBA00023163"/>
    </source>
</evidence>
<dbReference type="Gene3D" id="1.20.120.530">
    <property type="entry name" value="GntR ligand-binding domain-like"/>
    <property type="match status" value="1"/>
</dbReference>
<comment type="caution">
    <text evidence="5">The sequence shown here is derived from an EMBL/GenBank/DDBJ whole genome shotgun (WGS) entry which is preliminary data.</text>
</comment>
<dbReference type="GO" id="GO:0003677">
    <property type="term" value="F:DNA binding"/>
    <property type="evidence" value="ECO:0007669"/>
    <property type="project" value="UniProtKB-KW"/>
</dbReference>
<evidence type="ECO:0000256" key="2">
    <source>
        <dbReference type="ARBA" id="ARBA00023125"/>
    </source>
</evidence>
<evidence type="ECO:0000259" key="4">
    <source>
        <dbReference type="PROSITE" id="PS50949"/>
    </source>
</evidence>
<proteinExistence type="predicted"/>
<dbReference type="InterPro" id="IPR036388">
    <property type="entry name" value="WH-like_DNA-bd_sf"/>
</dbReference>
<keyword evidence="1" id="KW-0805">Transcription regulation</keyword>
<evidence type="ECO:0000313" key="6">
    <source>
        <dbReference type="Proteomes" id="UP000608923"/>
    </source>
</evidence>
<dbReference type="InterPro" id="IPR011711">
    <property type="entry name" value="GntR_C"/>
</dbReference>
<dbReference type="PANTHER" id="PTHR43537">
    <property type="entry name" value="TRANSCRIPTIONAL REGULATOR, GNTR FAMILY"/>
    <property type="match status" value="1"/>
</dbReference>
<dbReference type="AlphaFoldDB" id="A0A8H9IFS8"/>
<organism evidence="5 6">
    <name type="scientific">Alcaligenes pakistanensis</name>
    <dbReference type="NCBI Taxonomy" id="1482717"/>
    <lineage>
        <taxon>Bacteria</taxon>
        <taxon>Pseudomonadati</taxon>
        <taxon>Pseudomonadota</taxon>
        <taxon>Betaproteobacteria</taxon>
        <taxon>Burkholderiales</taxon>
        <taxon>Alcaligenaceae</taxon>
        <taxon>Alcaligenes</taxon>
    </lineage>
</organism>
<dbReference type="RefSeq" id="WP_189391204.1">
    <property type="nucleotide sequence ID" value="NZ_BMZN01000001.1"/>
</dbReference>
<dbReference type="SUPFAM" id="SSF48008">
    <property type="entry name" value="GntR ligand-binding domain-like"/>
    <property type="match status" value="1"/>
</dbReference>
<sequence length="242" mass="27706">MVTSKRKVAGKAKGQILDEALEIKALAEPKPKLTDIAYERLEEAIITLKLPPGSIVSELTLSQMFEIGRTPIREAIQRLAREHLMLVLPQRGLLIPELDMPKQLRLIETRREIERLICRSAARRANRDQREQFKSLHDAFLETAAQNDEVSFIRADRRLNELEIEAARNEFAEGAMRLTHGLSRRFWFCHYQQNPDLSEMCRLHADLAMSIAGGDMDQAGQSLDRLMDYIEELARTTLISSL</sequence>
<dbReference type="SMART" id="SM00895">
    <property type="entry name" value="FCD"/>
    <property type="match status" value="1"/>
</dbReference>
<dbReference type="Gene3D" id="1.10.10.10">
    <property type="entry name" value="Winged helix-like DNA-binding domain superfamily/Winged helix DNA-binding domain"/>
    <property type="match status" value="1"/>
</dbReference>
<name>A0A8H9IFS8_9BURK</name>
<dbReference type="Proteomes" id="UP000608923">
    <property type="component" value="Unassembled WGS sequence"/>
</dbReference>
<dbReference type="Pfam" id="PF00392">
    <property type="entry name" value="GntR"/>
    <property type="match status" value="1"/>
</dbReference>
<dbReference type="SUPFAM" id="SSF46785">
    <property type="entry name" value="Winged helix' DNA-binding domain"/>
    <property type="match status" value="1"/>
</dbReference>
<dbReference type="InterPro" id="IPR036390">
    <property type="entry name" value="WH_DNA-bd_sf"/>
</dbReference>
<dbReference type="PANTHER" id="PTHR43537:SF45">
    <property type="entry name" value="GNTR FAMILY REGULATORY PROTEIN"/>
    <property type="match status" value="1"/>
</dbReference>
<feature type="domain" description="HTH gntR-type" evidence="4">
    <location>
        <begin position="31"/>
        <end position="98"/>
    </location>
</feature>
<keyword evidence="6" id="KW-1185">Reference proteome</keyword>